<name>X5MD19_9HYPH</name>
<accession>X5MD19</accession>
<dbReference type="InterPro" id="IPR009922">
    <property type="entry name" value="DUF1457"/>
</dbReference>
<dbReference type="KEGG" id="pect:BN1012_Phect1558"/>
<dbReference type="EMBL" id="HG966617">
    <property type="protein sequence ID" value="CDO59772.1"/>
    <property type="molecule type" value="Genomic_DNA"/>
</dbReference>
<reference evidence="1 2" key="1">
    <citation type="journal article" date="2014" name="Front. Genet.">
        <title>Genome and metabolic network of "Candidatus Phaeomarinobacter ectocarpi" Ec32, a new candidate genus of Alphaproteobacteria frequently associated with brown algae.</title>
        <authorList>
            <person name="Dittami S.M."/>
            <person name="Barbeyron T."/>
            <person name="Boyen C."/>
            <person name="Cambefort J."/>
            <person name="Collet G."/>
            <person name="Delage L."/>
            <person name="Gobet A."/>
            <person name="Groisillier A."/>
            <person name="Leblanc C."/>
            <person name="Michel G."/>
            <person name="Scornet D."/>
            <person name="Siegel A."/>
            <person name="Tapia J.E."/>
            <person name="Tonon T."/>
        </authorList>
    </citation>
    <scope>NUCLEOTIDE SEQUENCE [LARGE SCALE GENOMIC DNA]</scope>
    <source>
        <strain evidence="1 2">Ec32</strain>
    </source>
</reference>
<dbReference type="HOGENOM" id="CLU_1228097_0_0_5"/>
<proteinExistence type="predicted"/>
<keyword evidence="2" id="KW-1185">Reference proteome</keyword>
<dbReference type="Pfam" id="PF07310">
    <property type="entry name" value="PAS_5"/>
    <property type="match status" value="1"/>
</dbReference>
<sequence>MRDNGPGREVPGWSTPAFDPNFVRSVKTPFSGQYDDLPAVSNGMELTHVGREMLAYWHGTRGTNPMPDTSQISPKDFRELLPYSRYLSWEAADDLRIRVFGSALSTAFGADLTGTNLLDLMGPDQYDDELAAFKMLHGQPCGSVTIRRSYIAGGGSREIELLHLPVAAISNSGDGMTNGDRIIGSIMLREVPDHWDGTSDRSKPMDLLERSFIDIGFGVPDGAEL</sequence>
<dbReference type="Proteomes" id="UP000032160">
    <property type="component" value="Chromosome I"/>
</dbReference>
<evidence type="ECO:0000313" key="1">
    <source>
        <dbReference type="EMBL" id="CDO59772.1"/>
    </source>
</evidence>
<gene>
    <name evidence="1" type="ORF">BN1012_Phect1558</name>
</gene>
<evidence type="ECO:0000313" key="2">
    <source>
        <dbReference type="Proteomes" id="UP000032160"/>
    </source>
</evidence>
<protein>
    <recommendedName>
        <fullName evidence="3">PAS domain-containing protein</fullName>
    </recommendedName>
</protein>
<evidence type="ECO:0008006" key="3">
    <source>
        <dbReference type="Google" id="ProtNLM"/>
    </source>
</evidence>
<dbReference type="RefSeq" id="WP_043950323.1">
    <property type="nucleotide sequence ID" value="NZ_HG966617.1"/>
</dbReference>
<dbReference type="STRING" id="1458461.BN1012_Phect1558"/>
<organism evidence="1 2">
    <name type="scientific">Candidatus Phaeomarinibacter ectocarpi</name>
    <dbReference type="NCBI Taxonomy" id="1458461"/>
    <lineage>
        <taxon>Bacteria</taxon>
        <taxon>Pseudomonadati</taxon>
        <taxon>Pseudomonadota</taxon>
        <taxon>Alphaproteobacteria</taxon>
        <taxon>Hyphomicrobiales</taxon>
        <taxon>Parvibaculaceae</taxon>
        <taxon>Candidatus Phaeomarinibacter</taxon>
    </lineage>
</organism>
<dbReference type="AlphaFoldDB" id="X5MD19"/>